<dbReference type="PANTHER" id="PTHR12216">
    <property type="entry name" value="UROCANATE HYDRATASE"/>
    <property type="match status" value="1"/>
</dbReference>
<dbReference type="InterPro" id="IPR035085">
    <property type="entry name" value="Urocanase_Rossmann-like"/>
</dbReference>
<keyword evidence="4 10" id="KW-0369">Histidine metabolism</keyword>
<evidence type="ECO:0000259" key="13">
    <source>
        <dbReference type="Pfam" id="PF17392"/>
    </source>
</evidence>
<feature type="binding site" evidence="10">
    <location>
        <begin position="48"/>
        <end position="49"/>
    </location>
    <ligand>
        <name>NAD(+)</name>
        <dbReference type="ChEBI" id="CHEBI:57540"/>
    </ligand>
</feature>
<dbReference type="Gene3D" id="3.40.1770.10">
    <property type="entry name" value="Urocanase superfamily"/>
    <property type="match status" value="1"/>
</dbReference>
<evidence type="ECO:0000256" key="2">
    <source>
        <dbReference type="ARBA" id="ARBA00007578"/>
    </source>
</evidence>
<dbReference type="EMBL" id="CP035494">
    <property type="protein sequence ID" value="QAY58656.1"/>
    <property type="molecule type" value="Genomic_DNA"/>
</dbReference>
<evidence type="ECO:0000256" key="10">
    <source>
        <dbReference type="HAMAP-Rule" id="MF_00577"/>
    </source>
</evidence>
<evidence type="ECO:0000256" key="3">
    <source>
        <dbReference type="ARBA" id="ARBA00011992"/>
    </source>
</evidence>
<feature type="domain" description="Urocanase Rossmann-like" evidence="11">
    <location>
        <begin position="136"/>
        <end position="343"/>
    </location>
</feature>
<dbReference type="NCBIfam" id="NF003820">
    <property type="entry name" value="PRK05414.1"/>
    <property type="match status" value="1"/>
</dbReference>
<accession>A0A4P6EAW7</accession>
<dbReference type="Gene3D" id="3.40.50.10730">
    <property type="entry name" value="Urocanase like domains"/>
    <property type="match status" value="1"/>
</dbReference>
<dbReference type="NCBIfam" id="TIGR01228">
    <property type="entry name" value="hutU"/>
    <property type="match status" value="1"/>
</dbReference>
<dbReference type="InterPro" id="IPR055351">
    <property type="entry name" value="Urocanase"/>
</dbReference>
<feature type="domain" description="Urocanase C-terminal" evidence="13">
    <location>
        <begin position="346"/>
        <end position="540"/>
    </location>
</feature>
<protein>
    <recommendedName>
        <fullName evidence="3 10">Urocanate hydratase</fullName>
        <shortName evidence="10">Urocanase</shortName>
        <ecNumber evidence="3 10">4.2.1.49</ecNumber>
    </recommendedName>
    <alternativeName>
        <fullName evidence="7 10">Imidazolonepropionate hydrolase</fullName>
    </alternativeName>
</protein>
<evidence type="ECO:0000256" key="7">
    <source>
        <dbReference type="ARBA" id="ARBA00031640"/>
    </source>
</evidence>
<evidence type="ECO:0000256" key="6">
    <source>
        <dbReference type="ARBA" id="ARBA00023239"/>
    </source>
</evidence>
<evidence type="ECO:0000256" key="9">
    <source>
        <dbReference type="ARBA" id="ARBA00056569"/>
    </source>
</evidence>
<dbReference type="GO" id="GO:0016153">
    <property type="term" value="F:urocanate hydratase activity"/>
    <property type="evidence" value="ECO:0007669"/>
    <property type="project" value="UniProtKB-UniRule"/>
</dbReference>
<dbReference type="Pfam" id="PF17392">
    <property type="entry name" value="Urocanase_C"/>
    <property type="match status" value="1"/>
</dbReference>
<feature type="binding site" evidence="10">
    <location>
        <begin position="268"/>
        <end position="269"/>
    </location>
    <ligand>
        <name>NAD(+)</name>
        <dbReference type="ChEBI" id="CHEBI:57540"/>
    </ligand>
</feature>
<dbReference type="InterPro" id="IPR023636">
    <property type="entry name" value="Urocanase_CS"/>
</dbReference>
<dbReference type="InterPro" id="IPR036190">
    <property type="entry name" value="Urocanase_sf"/>
</dbReference>
<dbReference type="InterPro" id="IPR035401">
    <property type="entry name" value="Urocanase_C"/>
</dbReference>
<dbReference type="EC" id="4.2.1.49" evidence="3 10"/>
<comment type="function">
    <text evidence="9 10">Catalyzes the conversion of urocanate to 4-imidazolone-5-propionate.</text>
</comment>
<dbReference type="GO" id="GO:0019557">
    <property type="term" value="P:L-histidine catabolic process to glutamate and formate"/>
    <property type="evidence" value="ECO:0007669"/>
    <property type="project" value="UniProtKB-UniPathway"/>
</dbReference>
<dbReference type="GO" id="GO:0019556">
    <property type="term" value="P:L-histidine catabolic process to glutamate and formamide"/>
    <property type="evidence" value="ECO:0007669"/>
    <property type="project" value="UniProtKB-UniPathway"/>
</dbReference>
<feature type="binding site" evidence="10">
    <location>
        <position position="192"/>
    </location>
    <ligand>
        <name>NAD(+)</name>
        <dbReference type="ChEBI" id="CHEBI:57540"/>
    </ligand>
</feature>
<evidence type="ECO:0000259" key="12">
    <source>
        <dbReference type="Pfam" id="PF17391"/>
    </source>
</evidence>
<evidence type="ECO:0000256" key="4">
    <source>
        <dbReference type="ARBA" id="ARBA00022808"/>
    </source>
</evidence>
<reference evidence="14 15" key="1">
    <citation type="submission" date="2019-01" db="EMBL/GenBank/DDBJ databases">
        <title>Genome sequencing of strain DFW100M-13.</title>
        <authorList>
            <person name="Heo J."/>
            <person name="Kim S.-J."/>
            <person name="Kim J.-S."/>
            <person name="Hong S.-B."/>
            <person name="Kwon S.-W."/>
        </authorList>
    </citation>
    <scope>NUCLEOTIDE SEQUENCE [LARGE SCALE GENOMIC DNA]</scope>
    <source>
        <strain evidence="14 15">DFW100M-13</strain>
    </source>
</reference>
<evidence type="ECO:0000313" key="14">
    <source>
        <dbReference type="EMBL" id="QAY58656.1"/>
    </source>
</evidence>
<dbReference type="InterPro" id="IPR035400">
    <property type="entry name" value="Urocanase_N"/>
</dbReference>
<comment type="subcellular location">
    <subcellularLocation>
        <location evidence="10">Cytoplasm</location>
    </subcellularLocation>
</comment>
<feature type="binding site" evidence="10">
    <location>
        <begin position="238"/>
        <end position="239"/>
    </location>
    <ligand>
        <name>NAD(+)</name>
        <dbReference type="ChEBI" id="CHEBI:57540"/>
    </ligand>
</feature>
<comment type="similarity">
    <text evidence="2 10">Belongs to the urocanase family.</text>
</comment>
<dbReference type="FunFam" id="3.40.50.10730:FF:000001">
    <property type="entry name" value="Urocanate hydratase"/>
    <property type="match status" value="1"/>
</dbReference>
<dbReference type="HAMAP" id="MF_00577">
    <property type="entry name" value="HutU"/>
    <property type="match status" value="1"/>
</dbReference>
<dbReference type="OrthoDB" id="9764874at2"/>
<name>A0A4P6EAW7_9MICO</name>
<dbReference type="AlphaFoldDB" id="A0A4P6EAW7"/>
<gene>
    <name evidence="10" type="primary">hutU</name>
    <name evidence="14" type="ORF">ET475_00635</name>
</gene>
<keyword evidence="10" id="KW-0963">Cytoplasm</keyword>
<evidence type="ECO:0000259" key="11">
    <source>
        <dbReference type="Pfam" id="PF01175"/>
    </source>
</evidence>
<dbReference type="KEGG" id="mprt:ET475_00635"/>
<feature type="binding site" evidence="10">
    <location>
        <position position="126"/>
    </location>
    <ligand>
        <name>NAD(+)</name>
        <dbReference type="ChEBI" id="CHEBI:57540"/>
    </ligand>
</feature>
<comment type="cofactor">
    <cofactor evidence="10">
        <name>NAD(+)</name>
        <dbReference type="ChEBI" id="CHEBI:57540"/>
    </cofactor>
    <text evidence="10">Binds 1 NAD(+) per subunit.</text>
</comment>
<keyword evidence="15" id="KW-1185">Reference proteome</keyword>
<comment type="catalytic activity">
    <reaction evidence="8 10">
        <text>4-imidazolone-5-propanoate = trans-urocanate + H2O</text>
        <dbReference type="Rhea" id="RHEA:13101"/>
        <dbReference type="ChEBI" id="CHEBI:15377"/>
        <dbReference type="ChEBI" id="CHEBI:17771"/>
        <dbReference type="ChEBI" id="CHEBI:77893"/>
        <dbReference type="EC" id="4.2.1.49"/>
    </reaction>
</comment>
<dbReference type="Pfam" id="PF01175">
    <property type="entry name" value="Urocanase"/>
    <property type="match status" value="1"/>
</dbReference>
<feature type="active site" evidence="10">
    <location>
        <position position="405"/>
    </location>
</feature>
<feature type="domain" description="Urocanase N-terminal" evidence="12">
    <location>
        <begin position="8"/>
        <end position="133"/>
    </location>
</feature>
<dbReference type="RefSeq" id="WP_129385065.1">
    <property type="nucleotide sequence ID" value="NZ_CP035494.1"/>
</dbReference>
<keyword evidence="5 10" id="KW-0520">NAD</keyword>
<dbReference type="InterPro" id="IPR038364">
    <property type="entry name" value="Urocanase_central_sf"/>
</dbReference>
<evidence type="ECO:0000256" key="1">
    <source>
        <dbReference type="ARBA" id="ARBA00004794"/>
    </source>
</evidence>
<evidence type="ECO:0000256" key="8">
    <source>
        <dbReference type="ARBA" id="ARBA00047623"/>
    </source>
</evidence>
<dbReference type="Proteomes" id="UP000293995">
    <property type="component" value="Chromosome"/>
</dbReference>
<feature type="binding site" evidence="10">
    <location>
        <position position="487"/>
    </location>
    <ligand>
        <name>NAD(+)</name>
        <dbReference type="ChEBI" id="CHEBI:57540"/>
    </ligand>
</feature>
<evidence type="ECO:0000256" key="5">
    <source>
        <dbReference type="ARBA" id="ARBA00023027"/>
    </source>
</evidence>
<dbReference type="PIRSF" id="PIRSF001423">
    <property type="entry name" value="Urocanate_hydrat"/>
    <property type="match status" value="1"/>
</dbReference>
<feature type="binding site" evidence="10">
    <location>
        <position position="197"/>
    </location>
    <ligand>
        <name>NAD(+)</name>
        <dbReference type="ChEBI" id="CHEBI:57540"/>
    </ligand>
</feature>
<dbReference type="GO" id="GO:0005737">
    <property type="term" value="C:cytoplasm"/>
    <property type="evidence" value="ECO:0007669"/>
    <property type="project" value="UniProtKB-SubCell"/>
</dbReference>
<feature type="binding site" evidence="10">
    <location>
        <position position="317"/>
    </location>
    <ligand>
        <name>NAD(+)</name>
        <dbReference type="ChEBI" id="CHEBI:57540"/>
    </ligand>
</feature>
<dbReference type="UniPathway" id="UPA00379">
    <property type="reaction ID" value="UER00550"/>
</dbReference>
<feature type="binding site" evidence="10">
    <location>
        <begin position="259"/>
        <end position="263"/>
    </location>
    <ligand>
        <name>NAD(+)</name>
        <dbReference type="ChEBI" id="CHEBI:57540"/>
    </ligand>
</feature>
<organism evidence="14 15">
    <name type="scientific">Microbacterium protaetiae</name>
    <dbReference type="NCBI Taxonomy" id="2509458"/>
    <lineage>
        <taxon>Bacteria</taxon>
        <taxon>Bacillati</taxon>
        <taxon>Actinomycetota</taxon>
        <taxon>Actinomycetes</taxon>
        <taxon>Micrococcales</taxon>
        <taxon>Microbacteriaceae</taxon>
        <taxon>Microbacterium</taxon>
    </lineage>
</organism>
<evidence type="ECO:0000313" key="15">
    <source>
        <dbReference type="Proteomes" id="UP000293995"/>
    </source>
</evidence>
<dbReference type="PANTHER" id="PTHR12216:SF4">
    <property type="entry name" value="UROCANATE HYDRATASE"/>
    <property type="match status" value="1"/>
</dbReference>
<comment type="pathway">
    <text evidence="1 10">Amino-acid degradation; L-histidine degradation into L-glutamate; N-formimidoyl-L-glutamate from L-histidine: step 2/3.</text>
</comment>
<dbReference type="InterPro" id="IPR023637">
    <property type="entry name" value="Urocanase-like"/>
</dbReference>
<dbReference type="Pfam" id="PF17391">
    <property type="entry name" value="Urocanase_N"/>
    <property type="match status" value="1"/>
</dbReference>
<feature type="binding site" evidence="10">
    <location>
        <begin position="172"/>
        <end position="174"/>
    </location>
    <ligand>
        <name>NAD(+)</name>
        <dbReference type="ChEBI" id="CHEBI:57540"/>
    </ligand>
</feature>
<keyword evidence="6 10" id="KW-0456">Lyase</keyword>
<dbReference type="SUPFAM" id="SSF111326">
    <property type="entry name" value="Urocanase"/>
    <property type="match status" value="1"/>
</dbReference>
<dbReference type="PROSITE" id="PS01233">
    <property type="entry name" value="UROCANASE"/>
    <property type="match status" value="1"/>
</dbReference>
<sequence length="552" mass="59358">MNGARPVTAPRGPQRTAKSWGAEAAKRMLMNNLDPEVAEHPDDLVVYGGTGRAARSWEAFDAIVRTLDELEPDETLLVQSGKPVGVFRTHEWAPRVLIANSNLVGDWATWPEFRRLEALGLTMYGQMTAGSWIYIGTQGILQGTYETFAAVARSLGRDSLAGTLTLTAGCGGMGGAQPLAVTMNDGAVLIVDVDESRLARRVAKRYLDEYTTDLDDAVARVLAAKSEGRALSVGVVGNAAEVFPELLRRGIPIDIVTDQTSAHDPLAYLPTGIAFADWKREAARDPEGFTARARASMAAHVDAMVGFLDVGAAVFDYGNSIRAEAKLGGSERAFAFPGFVPAYIRPLFCEGKGPFRWAALSGDPEDIYKTDQAITELFPEDAALHRWLQRARERVEFEGLPARICWLGYKERHLAGLKFNEMVAAGELSAPIVIGRDHLDAGSVASPYRETEAMADGSDAIADWPLLNALLNTASGASWVSIHHGGGVGIGRSIHAGQVTVADGTELAAEKLARVLTNDPGTGVMRHVDAGYPRAREVARERGLQVPMLATE</sequence>
<proteinExistence type="inferred from homology"/>